<dbReference type="InterPro" id="IPR029055">
    <property type="entry name" value="Ntn_hydrolases_N"/>
</dbReference>
<proteinExistence type="inferred from homology"/>
<evidence type="ECO:0000313" key="5">
    <source>
        <dbReference type="Proteomes" id="UP000254893"/>
    </source>
</evidence>
<name>A0A380BMK7_SPHSI</name>
<dbReference type="EC" id="3.5.1.24" evidence="4"/>
<dbReference type="Gene3D" id="3.60.60.10">
    <property type="entry name" value="Penicillin V Acylase, Chain A"/>
    <property type="match status" value="1"/>
</dbReference>
<dbReference type="GO" id="GO:0045302">
    <property type="term" value="F:choloylglycine hydrolase activity"/>
    <property type="evidence" value="ECO:0007669"/>
    <property type="project" value="UniProtKB-EC"/>
</dbReference>
<dbReference type="PANTHER" id="PTHR35527">
    <property type="entry name" value="CHOLOYLGLYCINE HYDROLASE"/>
    <property type="match status" value="1"/>
</dbReference>
<dbReference type="Pfam" id="PF02275">
    <property type="entry name" value="CBAH"/>
    <property type="match status" value="1"/>
</dbReference>
<dbReference type="CDD" id="cd01902">
    <property type="entry name" value="Ntn_CGH"/>
    <property type="match status" value="1"/>
</dbReference>
<organism evidence="4 5">
    <name type="scientific">Sphingobacterium spiritivorum</name>
    <name type="common">Flavobacterium spiritivorum</name>
    <dbReference type="NCBI Taxonomy" id="258"/>
    <lineage>
        <taxon>Bacteria</taxon>
        <taxon>Pseudomonadati</taxon>
        <taxon>Bacteroidota</taxon>
        <taxon>Sphingobacteriia</taxon>
        <taxon>Sphingobacteriales</taxon>
        <taxon>Sphingobacteriaceae</taxon>
        <taxon>Sphingobacterium</taxon>
    </lineage>
</organism>
<gene>
    <name evidence="4" type="primary">cbh</name>
    <name evidence="4" type="ORF">NCTC11388_01319</name>
</gene>
<dbReference type="InterPro" id="IPR029132">
    <property type="entry name" value="CBAH/NAAA_C"/>
</dbReference>
<dbReference type="PANTHER" id="PTHR35527:SF2">
    <property type="entry name" value="HYDROLASE"/>
    <property type="match status" value="1"/>
</dbReference>
<reference evidence="4 5" key="1">
    <citation type="submission" date="2018-06" db="EMBL/GenBank/DDBJ databases">
        <authorList>
            <consortium name="Pathogen Informatics"/>
            <person name="Doyle S."/>
        </authorList>
    </citation>
    <scope>NUCLEOTIDE SEQUENCE [LARGE SCALE GENOMIC DNA]</scope>
    <source>
        <strain evidence="4 5">NCTC11388</strain>
    </source>
</reference>
<comment type="similarity">
    <text evidence="1">Belongs to the peptidase C59 family.</text>
</comment>
<evidence type="ECO:0000256" key="2">
    <source>
        <dbReference type="ARBA" id="ARBA00022801"/>
    </source>
</evidence>
<evidence type="ECO:0000259" key="3">
    <source>
        <dbReference type="Pfam" id="PF02275"/>
    </source>
</evidence>
<evidence type="ECO:0000256" key="1">
    <source>
        <dbReference type="ARBA" id="ARBA00006625"/>
    </source>
</evidence>
<evidence type="ECO:0000313" key="4">
    <source>
        <dbReference type="EMBL" id="SUJ03868.1"/>
    </source>
</evidence>
<dbReference type="InterPro" id="IPR052193">
    <property type="entry name" value="Peptidase_C59"/>
</dbReference>
<sequence>MESKKISILGRKLQLACIGLACGLSLLPSSLDACTRLVYKGPSNTVITARSMDWKDDIPANLWIFPRGMKKNGEIGQYSLEWTSRYGSLITSAFDIATTDGMNEKGLVANVLWLVESEYTPFDPKDGKKGLAISAWAQYMLDNFATVQEVVDAMRKHEFVVVSDVIPGTDKFTALHLSVSDAGGDNAIFEYIAGKLVIHHDPSYTVMTNSPVFDQQLALSNYWSSIPGNIMLPGTNRAADRFARAKFYLGAIPQTDDTRVAVGSVMSVIRNCSVPFGISSEQEPNISSTRWRSLSDHKNLVYYFETVLTPNTFWVDMKKVDFSEKGKVLKLSVAHNETYSGESSGSFKVTAPFKFAGATF</sequence>
<dbReference type="EMBL" id="UGYW01000002">
    <property type="protein sequence ID" value="SUJ03868.1"/>
    <property type="molecule type" value="Genomic_DNA"/>
</dbReference>
<dbReference type="RefSeq" id="WP_115169537.1">
    <property type="nucleotide sequence ID" value="NZ_UGYW01000002.1"/>
</dbReference>
<dbReference type="AlphaFoldDB" id="A0A380BMK7"/>
<protein>
    <submittedName>
        <fullName evidence="4">Choloylglycine hydrolase</fullName>
        <ecNumber evidence="4">3.5.1.24</ecNumber>
    </submittedName>
</protein>
<feature type="domain" description="Choloylglycine hydrolase/NAAA C-terminal" evidence="3">
    <location>
        <begin position="34"/>
        <end position="322"/>
    </location>
</feature>
<keyword evidence="2 4" id="KW-0378">Hydrolase</keyword>
<accession>A0A380BMK7</accession>
<dbReference type="SUPFAM" id="SSF56235">
    <property type="entry name" value="N-terminal nucleophile aminohydrolases (Ntn hydrolases)"/>
    <property type="match status" value="1"/>
</dbReference>
<dbReference type="Proteomes" id="UP000254893">
    <property type="component" value="Unassembled WGS sequence"/>
</dbReference>